<dbReference type="InterPro" id="IPR027443">
    <property type="entry name" value="IPNS-like_sf"/>
</dbReference>
<dbReference type="EMBL" id="JBBGAZ010000018">
    <property type="protein sequence ID" value="MEJ5220146.1"/>
    <property type="molecule type" value="Genomic_DNA"/>
</dbReference>
<sequence>MIPISDPPFPNYRGGPVQWGRLNIGDLVQRLTNDVYLANLHRVVNTSGRERYSIPFFIDADYEAEFAPLPSCVSAENPARYEPVTCGRHKFSRFVESFPHLAKEYL</sequence>
<dbReference type="Gene3D" id="2.60.120.330">
    <property type="entry name" value="B-lactam Antibiotic, Isopenicillin N Synthase, Chain"/>
    <property type="match status" value="1"/>
</dbReference>
<keyword evidence="3" id="KW-1185">Reference proteome</keyword>
<comment type="caution">
    <text evidence="2">The sequence shown here is derived from an EMBL/GenBank/DDBJ whole genome shotgun (WGS) entry which is preliminary data.</text>
</comment>
<evidence type="ECO:0000259" key="1">
    <source>
        <dbReference type="Pfam" id="PF03171"/>
    </source>
</evidence>
<evidence type="ECO:0000313" key="2">
    <source>
        <dbReference type="EMBL" id="MEJ5220146.1"/>
    </source>
</evidence>
<evidence type="ECO:0000313" key="3">
    <source>
        <dbReference type="Proteomes" id="UP001368270"/>
    </source>
</evidence>
<proteinExistence type="predicted"/>
<organism evidence="2 3">
    <name type="scientific">Cognatishimia coralii</name>
    <dbReference type="NCBI Taxonomy" id="3083254"/>
    <lineage>
        <taxon>Bacteria</taxon>
        <taxon>Pseudomonadati</taxon>
        <taxon>Pseudomonadota</taxon>
        <taxon>Alphaproteobacteria</taxon>
        <taxon>Rhodobacterales</taxon>
        <taxon>Paracoccaceae</taxon>
        <taxon>Cognatishimia</taxon>
    </lineage>
</organism>
<reference evidence="2 3" key="1">
    <citation type="submission" date="2024-03" db="EMBL/GenBank/DDBJ databases">
        <title>Cognatishimia coralii sp. nov., a marine bacterium isolated from coral surrounding seawater.</title>
        <authorList>
            <person name="Liu X."/>
            <person name="Liu S."/>
            <person name="Sun H."/>
            <person name="Zhang Y."/>
        </authorList>
    </citation>
    <scope>NUCLEOTIDE SEQUENCE [LARGE SCALE GENOMIC DNA]</scope>
    <source>
        <strain evidence="2 3">D5M38</strain>
    </source>
</reference>
<feature type="domain" description="Isopenicillin N synthase-like Fe(2+) 2OG dioxygenase" evidence="1">
    <location>
        <begin position="22"/>
        <end position="59"/>
    </location>
</feature>
<protein>
    <submittedName>
        <fullName evidence="2">2OG-Fe(II) oxygenase family protein</fullName>
    </submittedName>
</protein>
<dbReference type="Pfam" id="PF03171">
    <property type="entry name" value="2OG-FeII_Oxy"/>
    <property type="match status" value="1"/>
</dbReference>
<gene>
    <name evidence="2" type="ORF">WG622_17965</name>
</gene>
<name>A0ABU8QL31_9RHOB</name>
<dbReference type="Proteomes" id="UP001368270">
    <property type="component" value="Unassembled WGS sequence"/>
</dbReference>
<dbReference type="SUPFAM" id="SSF51197">
    <property type="entry name" value="Clavaminate synthase-like"/>
    <property type="match status" value="1"/>
</dbReference>
<accession>A0ABU8QL31</accession>
<dbReference type="RefSeq" id="WP_339404760.1">
    <property type="nucleotide sequence ID" value="NZ_JBBGAZ010000018.1"/>
</dbReference>
<dbReference type="InterPro" id="IPR044861">
    <property type="entry name" value="IPNS-like_FE2OG_OXY"/>
</dbReference>